<feature type="compositionally biased region" description="Basic and acidic residues" evidence="7">
    <location>
        <begin position="562"/>
        <end position="572"/>
    </location>
</feature>
<dbReference type="InParanoid" id="A0A1Z5R4T4"/>
<sequence length="642" mass="73660">MRAKEGPDECLSFTGDSAVSRAIATSAERSGQPIFYPYQGTTFNSFEEAKEFYNLYSWEIGFGIRVSRARQNGNECTTRRDLVCCCEGFCKNPLAASFRIGCKAMLRLHRTESHGWIVTKIIPDHNHPLSDSYGQKNQWGSHGAIDPLTKDFIKKLRENNVMLGRVCSIIGVMSASTIAPVRKQVVRNLCAKLAQEDIKDDIGKTMQVLESMKREDKDMQCTGKNQVDYKHFGDVVTFDTTYRTNLYNLPFGIFVVLLRHERTEDFEWAFSNFIEIMGGKQPQTILTDQCQAMAVAIKSTLKKSRHRWCRWHAEEISAIAFERRWGELLKEFKLESNKFMARAYKFRGMWAKPYFMNIFCAGMTSTQRSESANHMLKRFIQRSAPMHVFVSKFRDFQFARNQEEKENHVTKQVSRRRRIGVPIEQHAETIYTRAMHERFYNELYESVHVVRLAGAEKVTCTCGLYEHVGLLCRHSLKVLVHLDRTEIPPGNIMYRWTKHAGPEYSPCTRELMMDQVSARVDGTKSHVKRALEFAHGDDPIDDEAFAEAMRAMDAIVPRKDHSVSSFREHGGEVKTSGPSLGNAESMPTGRPRNTSLKSWQKHEISVKKVSSTERPDNILDINDEEGNIAAKTRKVDELMRMN</sequence>
<reference evidence="9 10" key="1">
    <citation type="journal article" date="2009" name="Nature">
        <title>The Sorghum bicolor genome and the diversification of grasses.</title>
        <authorList>
            <person name="Paterson A.H."/>
            <person name="Bowers J.E."/>
            <person name="Bruggmann R."/>
            <person name="Dubchak I."/>
            <person name="Grimwood J."/>
            <person name="Gundlach H."/>
            <person name="Haberer G."/>
            <person name="Hellsten U."/>
            <person name="Mitros T."/>
            <person name="Poliakov A."/>
            <person name="Schmutz J."/>
            <person name="Spannagl M."/>
            <person name="Tang H."/>
            <person name="Wang X."/>
            <person name="Wicker T."/>
            <person name="Bharti A.K."/>
            <person name="Chapman J."/>
            <person name="Feltus F.A."/>
            <person name="Gowik U."/>
            <person name="Grigoriev I.V."/>
            <person name="Lyons E."/>
            <person name="Maher C.A."/>
            <person name="Martis M."/>
            <person name="Narechania A."/>
            <person name="Otillar R.P."/>
            <person name="Penning B.W."/>
            <person name="Salamov A.A."/>
            <person name="Wang Y."/>
            <person name="Zhang L."/>
            <person name="Carpita N.C."/>
            <person name="Freeling M."/>
            <person name="Gingle A.R."/>
            <person name="Hash C.T."/>
            <person name="Keller B."/>
            <person name="Klein P."/>
            <person name="Kresovich S."/>
            <person name="McCann M.C."/>
            <person name="Ming R."/>
            <person name="Peterson D.G."/>
            <person name="Mehboob-ur-Rahman"/>
            <person name="Ware D."/>
            <person name="Westhoff P."/>
            <person name="Mayer K.F."/>
            <person name="Messing J."/>
            <person name="Rokhsar D.S."/>
        </authorList>
    </citation>
    <scope>NUCLEOTIDE SEQUENCE [LARGE SCALE GENOMIC DNA]</scope>
    <source>
        <strain evidence="10">cv. BTx623</strain>
    </source>
</reference>
<dbReference type="GO" id="GO:0006355">
    <property type="term" value="P:regulation of DNA-templated transcription"/>
    <property type="evidence" value="ECO:0007669"/>
    <property type="project" value="UniProtKB-UniRule"/>
</dbReference>
<accession>A0A1Z5R4T4</accession>
<dbReference type="EMBL" id="CM000768">
    <property type="protein sequence ID" value="OQU78461.1"/>
    <property type="molecule type" value="Genomic_DNA"/>
</dbReference>
<dbReference type="Proteomes" id="UP000000768">
    <property type="component" value="Chromosome 9"/>
</dbReference>
<dbReference type="InterPro" id="IPR004330">
    <property type="entry name" value="FAR1_DNA_bnd_dom"/>
</dbReference>
<dbReference type="PANTHER" id="PTHR31669">
    <property type="entry name" value="PROTEIN FAR1-RELATED SEQUENCE 10-RELATED"/>
    <property type="match status" value="1"/>
</dbReference>
<dbReference type="Pfam" id="PF10551">
    <property type="entry name" value="MULE"/>
    <property type="match status" value="1"/>
</dbReference>
<gene>
    <name evidence="9" type="ORF">SORBI_3009G239101</name>
</gene>
<dbReference type="Pfam" id="PF03101">
    <property type="entry name" value="FAR1"/>
    <property type="match status" value="1"/>
</dbReference>
<dbReference type="OMA" id="CESHALI"/>
<keyword evidence="10" id="KW-1185">Reference proteome</keyword>
<dbReference type="Gramene" id="OQU78461">
    <property type="protein sequence ID" value="OQU78461"/>
    <property type="gene ID" value="SORBI_3009G239101"/>
</dbReference>
<evidence type="ECO:0000256" key="5">
    <source>
        <dbReference type="PROSITE-ProRule" id="PRU00325"/>
    </source>
</evidence>
<proteinExistence type="inferred from homology"/>
<feature type="region of interest" description="Disordered" evidence="7">
    <location>
        <begin position="562"/>
        <end position="600"/>
    </location>
</feature>
<feature type="domain" description="SWIM-type" evidence="8">
    <location>
        <begin position="445"/>
        <end position="483"/>
    </location>
</feature>
<dbReference type="InterPro" id="IPR007527">
    <property type="entry name" value="Znf_SWIM"/>
</dbReference>
<evidence type="ECO:0000259" key="8">
    <source>
        <dbReference type="PROSITE" id="PS50966"/>
    </source>
</evidence>
<evidence type="ECO:0000256" key="3">
    <source>
        <dbReference type="ARBA" id="ARBA00022771"/>
    </source>
</evidence>
<dbReference type="AlphaFoldDB" id="A0A1Z5R4T4"/>
<dbReference type="InterPro" id="IPR018289">
    <property type="entry name" value="MULE_transposase_dom"/>
</dbReference>
<evidence type="ECO:0000256" key="1">
    <source>
        <dbReference type="ARBA" id="ARBA00005889"/>
    </source>
</evidence>
<evidence type="ECO:0000313" key="9">
    <source>
        <dbReference type="EMBL" id="OQU78461.1"/>
    </source>
</evidence>
<keyword evidence="6" id="KW-0539">Nucleus</keyword>
<evidence type="ECO:0000256" key="4">
    <source>
        <dbReference type="ARBA" id="ARBA00022833"/>
    </source>
</evidence>
<evidence type="ECO:0000256" key="6">
    <source>
        <dbReference type="RuleBase" id="RU367018"/>
    </source>
</evidence>
<dbReference type="InterPro" id="IPR006564">
    <property type="entry name" value="Znf_PMZ"/>
</dbReference>
<evidence type="ECO:0000256" key="7">
    <source>
        <dbReference type="SAM" id="MobiDB-lite"/>
    </source>
</evidence>
<organism evidence="9 10">
    <name type="scientific">Sorghum bicolor</name>
    <name type="common">Sorghum</name>
    <name type="synonym">Sorghum vulgare</name>
    <dbReference type="NCBI Taxonomy" id="4558"/>
    <lineage>
        <taxon>Eukaryota</taxon>
        <taxon>Viridiplantae</taxon>
        <taxon>Streptophyta</taxon>
        <taxon>Embryophyta</taxon>
        <taxon>Tracheophyta</taxon>
        <taxon>Spermatophyta</taxon>
        <taxon>Magnoliopsida</taxon>
        <taxon>Liliopsida</taxon>
        <taxon>Poales</taxon>
        <taxon>Poaceae</taxon>
        <taxon>PACMAD clade</taxon>
        <taxon>Panicoideae</taxon>
        <taxon>Andropogonodae</taxon>
        <taxon>Andropogoneae</taxon>
        <taxon>Sorghinae</taxon>
        <taxon>Sorghum</taxon>
    </lineage>
</organism>
<dbReference type="SMART" id="SM00575">
    <property type="entry name" value="ZnF_PMZ"/>
    <property type="match status" value="1"/>
</dbReference>
<name>A0A1Z5R4T4_SORBI</name>
<protein>
    <recommendedName>
        <fullName evidence="6">Protein FAR1-RELATED SEQUENCE</fullName>
    </recommendedName>
</protein>
<dbReference type="STRING" id="4558.A0A1Z5R4T4"/>
<evidence type="ECO:0000256" key="2">
    <source>
        <dbReference type="ARBA" id="ARBA00022723"/>
    </source>
</evidence>
<dbReference type="Pfam" id="PF04434">
    <property type="entry name" value="SWIM"/>
    <property type="match status" value="1"/>
</dbReference>
<keyword evidence="4 6" id="KW-0862">Zinc</keyword>
<dbReference type="InterPro" id="IPR031052">
    <property type="entry name" value="FHY3/FAR1"/>
</dbReference>
<keyword evidence="2 6" id="KW-0479">Metal-binding</keyword>
<dbReference type="PROSITE" id="PS50966">
    <property type="entry name" value="ZF_SWIM"/>
    <property type="match status" value="1"/>
</dbReference>
<dbReference type="FunCoup" id="A0A1Z5R4T4">
    <property type="interactions" value="11"/>
</dbReference>
<reference evidence="10" key="2">
    <citation type="journal article" date="2018" name="Plant J.">
        <title>The Sorghum bicolor reference genome: improved assembly, gene annotations, a transcriptome atlas, and signatures of genome organization.</title>
        <authorList>
            <person name="McCormick R.F."/>
            <person name="Truong S.K."/>
            <person name="Sreedasyam A."/>
            <person name="Jenkins J."/>
            <person name="Shu S."/>
            <person name="Sims D."/>
            <person name="Kennedy M."/>
            <person name="Amirebrahimi M."/>
            <person name="Weers B.D."/>
            <person name="McKinley B."/>
            <person name="Mattison A."/>
            <person name="Morishige D.T."/>
            <person name="Grimwood J."/>
            <person name="Schmutz J."/>
            <person name="Mullet J.E."/>
        </authorList>
    </citation>
    <scope>NUCLEOTIDE SEQUENCE [LARGE SCALE GENOMIC DNA]</scope>
    <source>
        <strain evidence="10">cv. BTx623</strain>
    </source>
</reference>
<comment type="subcellular location">
    <subcellularLocation>
        <location evidence="6">Nucleus</location>
    </subcellularLocation>
</comment>
<comment type="similarity">
    <text evidence="1 6">Belongs to the FHY3/FAR1 family.</text>
</comment>
<evidence type="ECO:0000313" key="10">
    <source>
        <dbReference type="Proteomes" id="UP000000768"/>
    </source>
</evidence>
<dbReference type="GO" id="GO:0008270">
    <property type="term" value="F:zinc ion binding"/>
    <property type="evidence" value="ECO:0007669"/>
    <property type="project" value="UniProtKB-UniRule"/>
</dbReference>
<keyword evidence="3 5" id="KW-0863">Zinc-finger</keyword>
<dbReference type="GO" id="GO:0005634">
    <property type="term" value="C:nucleus"/>
    <property type="evidence" value="ECO:0007669"/>
    <property type="project" value="UniProtKB-SubCell"/>
</dbReference>
<dbReference type="PANTHER" id="PTHR31669:SF168">
    <property type="entry name" value="PROTEIN FAR1-RELATED SEQUENCE"/>
    <property type="match status" value="1"/>
</dbReference>
<comment type="function">
    <text evidence="6">Putative transcription activator involved in regulating light control of development.</text>
</comment>